<keyword evidence="1" id="KW-1133">Transmembrane helix</keyword>
<dbReference type="RefSeq" id="WP_182532220.1">
    <property type="nucleotide sequence ID" value="NZ_JACGXL010000006.1"/>
</dbReference>
<dbReference type="PROSITE" id="PS51257">
    <property type="entry name" value="PROKAR_LIPOPROTEIN"/>
    <property type="match status" value="1"/>
</dbReference>
<keyword evidence="1" id="KW-0472">Membrane</keyword>
<comment type="caution">
    <text evidence="2">The sequence shown here is derived from an EMBL/GenBank/DDBJ whole genome shotgun (WGS) entry which is preliminary data.</text>
</comment>
<dbReference type="EMBL" id="JACGXL010000006">
    <property type="protein sequence ID" value="MBA8889171.1"/>
    <property type="molecule type" value="Genomic_DNA"/>
</dbReference>
<proteinExistence type="predicted"/>
<feature type="transmembrane region" description="Helical" evidence="1">
    <location>
        <begin position="7"/>
        <end position="30"/>
    </location>
</feature>
<dbReference type="AlphaFoldDB" id="A0A839FAJ1"/>
<keyword evidence="1" id="KW-0812">Transmembrane</keyword>
<dbReference type="Proteomes" id="UP000550401">
    <property type="component" value="Unassembled WGS sequence"/>
</dbReference>
<sequence length="201" mass="22619">MDLHRQLATFVFALVVTLACVGIFALLWAFQPSYFPRGALDAEAGQSEFRNGWYSSHLHVMGEPILRVEPGVRTYRFTWLRTDHHPVSIRIACANGKAHLVAVELDGAGGYGPGSIFRREDIALSASQFADVDHFVTQSGFFDMDSNERLLGHDGSRWIVESVTTKYRVVDRWSPTSGPVREIGLHFLSLAGWTFPEREMY</sequence>
<gene>
    <name evidence="2" type="ORF">FHW12_003414</name>
</gene>
<evidence type="ECO:0000256" key="1">
    <source>
        <dbReference type="SAM" id="Phobius"/>
    </source>
</evidence>
<keyword evidence="3" id="KW-1185">Reference proteome</keyword>
<evidence type="ECO:0000313" key="3">
    <source>
        <dbReference type="Proteomes" id="UP000550401"/>
    </source>
</evidence>
<protein>
    <submittedName>
        <fullName evidence="2">Uncharacterized protein</fullName>
    </submittedName>
</protein>
<organism evidence="2 3">
    <name type="scientific">Dokdonella fugitiva</name>
    <dbReference type="NCBI Taxonomy" id="328517"/>
    <lineage>
        <taxon>Bacteria</taxon>
        <taxon>Pseudomonadati</taxon>
        <taxon>Pseudomonadota</taxon>
        <taxon>Gammaproteobacteria</taxon>
        <taxon>Lysobacterales</taxon>
        <taxon>Rhodanobacteraceae</taxon>
        <taxon>Dokdonella</taxon>
    </lineage>
</organism>
<accession>A0A839FAJ1</accession>
<reference evidence="2 3" key="1">
    <citation type="submission" date="2020-07" db="EMBL/GenBank/DDBJ databases">
        <title>Genomic Encyclopedia of Type Strains, Phase IV (KMG-V): Genome sequencing to study the core and pangenomes of soil and plant-associated prokaryotes.</title>
        <authorList>
            <person name="Whitman W."/>
        </authorList>
    </citation>
    <scope>NUCLEOTIDE SEQUENCE [LARGE SCALE GENOMIC DNA]</scope>
    <source>
        <strain evidence="2 3">RH2WT43</strain>
    </source>
</reference>
<evidence type="ECO:0000313" key="2">
    <source>
        <dbReference type="EMBL" id="MBA8889171.1"/>
    </source>
</evidence>
<name>A0A839FAJ1_9GAMM</name>